<dbReference type="CDD" id="cd00769">
    <property type="entry name" value="PheRS_beta_core"/>
    <property type="match status" value="1"/>
</dbReference>
<evidence type="ECO:0000259" key="19">
    <source>
        <dbReference type="PROSITE" id="PS51447"/>
    </source>
</evidence>
<organism evidence="21 22">
    <name type="scientific">Algicella marina</name>
    <dbReference type="NCBI Taxonomy" id="2683284"/>
    <lineage>
        <taxon>Bacteria</taxon>
        <taxon>Pseudomonadati</taxon>
        <taxon>Pseudomonadota</taxon>
        <taxon>Alphaproteobacteria</taxon>
        <taxon>Rhodobacterales</taxon>
        <taxon>Paracoccaceae</taxon>
        <taxon>Algicella</taxon>
    </lineage>
</organism>
<keyword evidence="11 16" id="KW-0694">RNA-binding</keyword>
<dbReference type="Gene3D" id="3.30.56.10">
    <property type="match status" value="2"/>
</dbReference>
<reference evidence="21 22" key="1">
    <citation type="submission" date="2019-12" db="EMBL/GenBank/DDBJ databases">
        <title>Complete genome sequence of Algicella marina strain 9Alg 56(T) isolated from the red alga Tichocarpus crinitus.</title>
        <authorList>
            <person name="Kim S.-G."/>
            <person name="Nedashkovskaya O.I."/>
        </authorList>
    </citation>
    <scope>NUCLEOTIDE SEQUENCE [LARGE SCALE GENOMIC DNA]</scope>
    <source>
        <strain evidence="21 22">9Alg 56</strain>
    </source>
</reference>
<dbReference type="Pfam" id="PF03484">
    <property type="entry name" value="B5"/>
    <property type="match status" value="1"/>
</dbReference>
<evidence type="ECO:0000256" key="9">
    <source>
        <dbReference type="ARBA" id="ARBA00022840"/>
    </source>
</evidence>
<feature type="domain" description="FDX-ACB" evidence="19">
    <location>
        <begin position="704"/>
        <end position="801"/>
    </location>
</feature>
<dbReference type="Gene3D" id="3.30.70.380">
    <property type="entry name" value="Ferrodoxin-fold anticodon-binding domain"/>
    <property type="match status" value="1"/>
</dbReference>
<keyword evidence="6 15" id="KW-0436">Ligase</keyword>
<comment type="catalytic activity">
    <reaction evidence="14 15">
        <text>tRNA(Phe) + L-phenylalanine + ATP = L-phenylalanyl-tRNA(Phe) + AMP + diphosphate + H(+)</text>
        <dbReference type="Rhea" id="RHEA:19413"/>
        <dbReference type="Rhea" id="RHEA-COMP:9668"/>
        <dbReference type="Rhea" id="RHEA-COMP:9699"/>
        <dbReference type="ChEBI" id="CHEBI:15378"/>
        <dbReference type="ChEBI" id="CHEBI:30616"/>
        <dbReference type="ChEBI" id="CHEBI:33019"/>
        <dbReference type="ChEBI" id="CHEBI:58095"/>
        <dbReference type="ChEBI" id="CHEBI:78442"/>
        <dbReference type="ChEBI" id="CHEBI:78531"/>
        <dbReference type="ChEBI" id="CHEBI:456215"/>
        <dbReference type="EC" id="6.1.1.20"/>
    </reaction>
</comment>
<dbReference type="Gene3D" id="3.30.930.10">
    <property type="entry name" value="Bira Bifunctional Protein, Domain 2"/>
    <property type="match status" value="1"/>
</dbReference>
<evidence type="ECO:0000256" key="16">
    <source>
        <dbReference type="PROSITE-ProRule" id="PRU00209"/>
    </source>
</evidence>
<evidence type="ECO:0000256" key="1">
    <source>
        <dbReference type="ARBA" id="ARBA00004496"/>
    </source>
</evidence>
<dbReference type="EMBL" id="CP046620">
    <property type="protein sequence ID" value="QHQ35929.1"/>
    <property type="molecule type" value="Genomic_DNA"/>
</dbReference>
<feature type="domain" description="TRNA-binding" evidence="18">
    <location>
        <begin position="39"/>
        <end position="148"/>
    </location>
</feature>
<dbReference type="FunFam" id="2.40.50.140:FF:000045">
    <property type="entry name" value="Phenylalanine--tRNA ligase beta subunit"/>
    <property type="match status" value="1"/>
</dbReference>
<dbReference type="SUPFAM" id="SSF46955">
    <property type="entry name" value="Putative DNA-binding domain"/>
    <property type="match status" value="1"/>
</dbReference>
<dbReference type="RefSeq" id="WP_161862486.1">
    <property type="nucleotide sequence ID" value="NZ_CP046620.1"/>
</dbReference>
<evidence type="ECO:0000256" key="10">
    <source>
        <dbReference type="ARBA" id="ARBA00022842"/>
    </source>
</evidence>
<dbReference type="InterPro" id="IPR020825">
    <property type="entry name" value="Phe-tRNA_synthase-like_B3/B4"/>
</dbReference>
<keyword evidence="5 16" id="KW-0820">tRNA-binding</keyword>
<dbReference type="Proteomes" id="UP000464495">
    <property type="component" value="Chromosome"/>
</dbReference>
<dbReference type="PROSITE" id="PS51447">
    <property type="entry name" value="FDX_ACB"/>
    <property type="match status" value="1"/>
</dbReference>
<dbReference type="InterPro" id="IPR041616">
    <property type="entry name" value="PheRS_beta_core"/>
</dbReference>
<dbReference type="PANTHER" id="PTHR10947:SF0">
    <property type="entry name" value="PHENYLALANINE--TRNA LIGASE BETA SUBUNIT"/>
    <property type="match status" value="1"/>
</dbReference>
<name>A0A6P1T3S8_9RHOB</name>
<feature type="domain" description="B5" evidence="20">
    <location>
        <begin position="401"/>
        <end position="476"/>
    </location>
</feature>
<keyword evidence="4 15" id="KW-0963">Cytoplasm</keyword>
<dbReference type="InterPro" id="IPR012340">
    <property type="entry name" value="NA-bd_OB-fold"/>
</dbReference>
<dbReference type="Gene3D" id="3.50.40.10">
    <property type="entry name" value="Phenylalanyl-trna Synthetase, Chain B, domain 3"/>
    <property type="match status" value="1"/>
</dbReference>
<comment type="subcellular location">
    <subcellularLocation>
        <location evidence="1 15">Cytoplasm</location>
    </subcellularLocation>
</comment>
<dbReference type="GO" id="GO:0000287">
    <property type="term" value="F:magnesium ion binding"/>
    <property type="evidence" value="ECO:0007669"/>
    <property type="project" value="UniProtKB-UniRule"/>
</dbReference>
<dbReference type="SUPFAM" id="SSF56037">
    <property type="entry name" value="PheT/TilS domain"/>
    <property type="match status" value="1"/>
</dbReference>
<dbReference type="PANTHER" id="PTHR10947">
    <property type="entry name" value="PHENYLALANYL-TRNA SYNTHETASE BETA CHAIN AND LEUCINE-RICH REPEAT-CONTAINING PROTEIN 47"/>
    <property type="match status" value="1"/>
</dbReference>
<dbReference type="CDD" id="cd02796">
    <property type="entry name" value="tRNA_bind_bactPheRS"/>
    <property type="match status" value="1"/>
</dbReference>
<evidence type="ECO:0000256" key="7">
    <source>
        <dbReference type="ARBA" id="ARBA00022723"/>
    </source>
</evidence>
<keyword evidence="22" id="KW-1185">Reference proteome</keyword>
<evidence type="ECO:0000256" key="6">
    <source>
        <dbReference type="ARBA" id="ARBA00022598"/>
    </source>
</evidence>
<dbReference type="InterPro" id="IPR045060">
    <property type="entry name" value="Phe-tRNA-ligase_IIc_bsu"/>
</dbReference>
<evidence type="ECO:0000259" key="20">
    <source>
        <dbReference type="PROSITE" id="PS51483"/>
    </source>
</evidence>
<dbReference type="AlphaFoldDB" id="A0A6P1T3S8"/>
<sequence length="802" mass="85696">MKFTLGWLKDHLETEASLPDILEALTDLGLEVEGVEDPAERLGAFTVGFVKSAEKHPDADKLRVCIVQTSEGDKQIICGAPNARAGIKVVVASPGDYIPGIDTTIQVGKIRGVESFGMMCSERELEISDEHNGIIELSDDAEVGQRYVDHVGKTDPTIEIAITPNRQDALGVRGIARDLAARGIGKLKPEREAELMPGFVSPIKVTIDEDVLAKGCPHFTGRMIRGVINGPSPAWLQDRLRAIGLRPISTLVDITNLFTYDLNRPLHVFDADKVEGDLRVHFAASGTTIIALDDKEYTLSHEMMAISDANGAESIAGVMGGAATGCTADTVNVFLESAWWDPVTIAMTGRALKINSDARYRFERGVDPAFTRPGLDLAAEMIQHLCGGEVSELVSAGKPLDMSRAYPLDPARVESLVGMKIPESEQIRILTELGFGVAKEHGGIEVWVPSWRVDVKGEADLVEEVARVTSLTKLKGQPMSRKPGVTPSPLTPAQQREGRLRRALAAAGLNECVTYSFVDEAAAALFEGDLETTRIANPISADLSHMRPSLLPALLQAAARNQARGFADLGLFEVGPVFAGGEPEDQRRNASGVRIGQAVARNPHGGMRPVDLYDAKADAEAALAALGAPAKLMALRNAPGWFHPGRSAVLSLGPKNPLAVFGELHPKVLAALDVKGPAVAFTVFPDAVPEPRSKGTARPALTISDYQTVERDFAFVVDSDVEAEQIVRAAQGADKKLITEVAVFDVFAGAKAVEQMGEGKKSVAITVRMEPTSATLTDKEIEAVVAKVIANVTKATGGTLRA</sequence>
<evidence type="ECO:0000256" key="12">
    <source>
        <dbReference type="ARBA" id="ARBA00022917"/>
    </source>
</evidence>
<evidence type="ECO:0000256" key="17">
    <source>
        <dbReference type="SAM" id="MobiDB-lite"/>
    </source>
</evidence>
<dbReference type="KEGG" id="amaq:GO499_12485"/>
<evidence type="ECO:0000256" key="5">
    <source>
        <dbReference type="ARBA" id="ARBA00022555"/>
    </source>
</evidence>
<dbReference type="SUPFAM" id="SSF54991">
    <property type="entry name" value="Anticodon-binding domain of PheRS"/>
    <property type="match status" value="1"/>
</dbReference>
<feature type="binding site" evidence="15">
    <location>
        <position position="460"/>
    </location>
    <ligand>
        <name>Mg(2+)</name>
        <dbReference type="ChEBI" id="CHEBI:18420"/>
        <note>shared with alpha subunit</note>
    </ligand>
</feature>
<evidence type="ECO:0000256" key="13">
    <source>
        <dbReference type="ARBA" id="ARBA00023146"/>
    </source>
</evidence>
<dbReference type="NCBIfam" id="NF045760">
    <property type="entry name" value="YtpR"/>
    <property type="match status" value="1"/>
</dbReference>
<feature type="binding site" evidence="15">
    <location>
        <position position="454"/>
    </location>
    <ligand>
        <name>Mg(2+)</name>
        <dbReference type="ChEBI" id="CHEBI:18420"/>
        <note>shared with alpha subunit</note>
    </ligand>
</feature>
<dbReference type="PROSITE" id="PS51483">
    <property type="entry name" value="B5"/>
    <property type="match status" value="1"/>
</dbReference>
<keyword evidence="9 15" id="KW-0067">ATP-binding</keyword>
<gene>
    <name evidence="15" type="primary">pheT</name>
    <name evidence="21" type="ORF">GO499_12485</name>
</gene>
<evidence type="ECO:0000256" key="11">
    <source>
        <dbReference type="ARBA" id="ARBA00022884"/>
    </source>
</evidence>
<dbReference type="SUPFAM" id="SSF50249">
    <property type="entry name" value="Nucleic acid-binding proteins"/>
    <property type="match status" value="1"/>
</dbReference>
<dbReference type="InterPro" id="IPR036690">
    <property type="entry name" value="Fdx_antiC-bd_sf"/>
</dbReference>
<proteinExistence type="inferred from homology"/>
<dbReference type="SMART" id="SM00896">
    <property type="entry name" value="FDX-ACB"/>
    <property type="match status" value="1"/>
</dbReference>
<dbReference type="InterPro" id="IPR004532">
    <property type="entry name" value="Phe-tRNA-ligase_IIc_bsu_bact"/>
</dbReference>
<comment type="similarity">
    <text evidence="2 15">Belongs to the phenylalanyl-tRNA synthetase beta subunit family. Type 1 subfamily.</text>
</comment>
<dbReference type="GO" id="GO:0004826">
    <property type="term" value="F:phenylalanine-tRNA ligase activity"/>
    <property type="evidence" value="ECO:0007669"/>
    <property type="project" value="UniProtKB-UniRule"/>
</dbReference>
<protein>
    <recommendedName>
        <fullName evidence="15">Phenylalanine--tRNA ligase beta subunit</fullName>
        <ecNumber evidence="15">6.1.1.20</ecNumber>
    </recommendedName>
    <alternativeName>
        <fullName evidence="15">Phenylalanyl-tRNA synthetase beta subunit</fullName>
        <shortName evidence="15">PheRS</shortName>
    </alternativeName>
</protein>
<dbReference type="HAMAP" id="MF_00283">
    <property type="entry name" value="Phe_tRNA_synth_beta1"/>
    <property type="match status" value="1"/>
</dbReference>
<dbReference type="InterPro" id="IPR002547">
    <property type="entry name" value="tRNA-bd_dom"/>
</dbReference>
<dbReference type="PROSITE" id="PS50886">
    <property type="entry name" value="TRBD"/>
    <property type="match status" value="1"/>
</dbReference>
<dbReference type="InterPro" id="IPR005146">
    <property type="entry name" value="B3/B4_tRNA-bd"/>
</dbReference>
<evidence type="ECO:0000256" key="14">
    <source>
        <dbReference type="ARBA" id="ARBA00049255"/>
    </source>
</evidence>
<evidence type="ECO:0000256" key="15">
    <source>
        <dbReference type="HAMAP-Rule" id="MF_00283"/>
    </source>
</evidence>
<comment type="cofactor">
    <cofactor evidence="15">
        <name>Mg(2+)</name>
        <dbReference type="ChEBI" id="CHEBI:18420"/>
    </cofactor>
    <text evidence="15">Binds 2 magnesium ions per tetramer.</text>
</comment>
<comment type="subunit">
    <text evidence="3 15">Tetramer of two alpha and two beta subunits.</text>
</comment>
<dbReference type="SMART" id="SM00873">
    <property type="entry name" value="B3_4"/>
    <property type="match status" value="1"/>
</dbReference>
<feature type="binding site" evidence="15">
    <location>
        <position position="463"/>
    </location>
    <ligand>
        <name>Mg(2+)</name>
        <dbReference type="ChEBI" id="CHEBI:18420"/>
        <note>shared with alpha subunit</note>
    </ligand>
</feature>
<accession>A0A6P1T3S8</accession>
<dbReference type="EC" id="6.1.1.20" evidence="15"/>
<dbReference type="InterPro" id="IPR005121">
    <property type="entry name" value="Fdx_antiC-bd"/>
</dbReference>
<dbReference type="Pfam" id="PF03483">
    <property type="entry name" value="B3_4"/>
    <property type="match status" value="1"/>
</dbReference>
<dbReference type="GO" id="GO:0009328">
    <property type="term" value="C:phenylalanine-tRNA ligase complex"/>
    <property type="evidence" value="ECO:0007669"/>
    <property type="project" value="TreeGrafter"/>
</dbReference>
<feature type="region of interest" description="Disordered" evidence="17">
    <location>
        <begin position="476"/>
        <end position="495"/>
    </location>
</feature>
<evidence type="ECO:0000256" key="3">
    <source>
        <dbReference type="ARBA" id="ARBA00011209"/>
    </source>
</evidence>
<keyword evidence="12 15" id="KW-0648">Protein biosynthesis</keyword>
<feature type="binding site" evidence="15">
    <location>
        <position position="464"/>
    </location>
    <ligand>
        <name>Mg(2+)</name>
        <dbReference type="ChEBI" id="CHEBI:18420"/>
        <note>shared with alpha subunit</note>
    </ligand>
</feature>
<keyword evidence="7 15" id="KW-0479">Metal-binding</keyword>
<dbReference type="SMART" id="SM00874">
    <property type="entry name" value="B5"/>
    <property type="match status" value="1"/>
</dbReference>
<dbReference type="Pfam" id="PF17759">
    <property type="entry name" value="tRNA_synthFbeta"/>
    <property type="match status" value="1"/>
</dbReference>
<dbReference type="GO" id="GO:0006432">
    <property type="term" value="P:phenylalanyl-tRNA aminoacylation"/>
    <property type="evidence" value="ECO:0007669"/>
    <property type="project" value="UniProtKB-UniRule"/>
</dbReference>
<dbReference type="GO" id="GO:0000049">
    <property type="term" value="F:tRNA binding"/>
    <property type="evidence" value="ECO:0007669"/>
    <property type="project" value="UniProtKB-UniRule"/>
</dbReference>
<dbReference type="SUPFAM" id="SSF55681">
    <property type="entry name" value="Class II aaRS and biotin synthetases"/>
    <property type="match status" value="1"/>
</dbReference>
<dbReference type="GO" id="GO:0005524">
    <property type="term" value="F:ATP binding"/>
    <property type="evidence" value="ECO:0007669"/>
    <property type="project" value="UniProtKB-UniRule"/>
</dbReference>
<dbReference type="InterPro" id="IPR009061">
    <property type="entry name" value="DNA-bd_dom_put_sf"/>
</dbReference>
<keyword evidence="8 15" id="KW-0547">Nucleotide-binding</keyword>
<keyword evidence="13 15" id="KW-0030">Aminoacyl-tRNA synthetase</keyword>
<dbReference type="Gene3D" id="2.40.50.140">
    <property type="entry name" value="Nucleic acid-binding proteins"/>
    <property type="match status" value="1"/>
</dbReference>
<evidence type="ECO:0000256" key="8">
    <source>
        <dbReference type="ARBA" id="ARBA00022741"/>
    </source>
</evidence>
<evidence type="ECO:0000256" key="2">
    <source>
        <dbReference type="ARBA" id="ARBA00008653"/>
    </source>
</evidence>
<dbReference type="InterPro" id="IPR045864">
    <property type="entry name" value="aa-tRNA-synth_II/BPL/LPL"/>
</dbReference>
<evidence type="ECO:0000256" key="4">
    <source>
        <dbReference type="ARBA" id="ARBA00022490"/>
    </source>
</evidence>
<dbReference type="InterPro" id="IPR005147">
    <property type="entry name" value="tRNA_synthase_B5-dom"/>
</dbReference>
<dbReference type="NCBIfam" id="TIGR00472">
    <property type="entry name" value="pheT_bact"/>
    <property type="match status" value="1"/>
</dbReference>
<evidence type="ECO:0000313" key="21">
    <source>
        <dbReference type="EMBL" id="QHQ35929.1"/>
    </source>
</evidence>
<keyword evidence="10 15" id="KW-0460">Magnesium</keyword>
<evidence type="ECO:0000313" key="22">
    <source>
        <dbReference type="Proteomes" id="UP000464495"/>
    </source>
</evidence>
<evidence type="ECO:0000259" key="18">
    <source>
        <dbReference type="PROSITE" id="PS50886"/>
    </source>
</evidence>
<dbReference type="Pfam" id="PF03147">
    <property type="entry name" value="FDX-ACB"/>
    <property type="match status" value="1"/>
</dbReference>
<dbReference type="Pfam" id="PF01588">
    <property type="entry name" value="tRNA_bind"/>
    <property type="match status" value="1"/>
</dbReference>
<dbReference type="InterPro" id="IPR033714">
    <property type="entry name" value="tRNA_bind_bactPheRS"/>
</dbReference>